<dbReference type="EMBL" id="QDKL01000002">
    <property type="protein sequence ID" value="RZF21850.1"/>
    <property type="molecule type" value="Genomic_DNA"/>
</dbReference>
<dbReference type="SUPFAM" id="SSF51658">
    <property type="entry name" value="Xylose isomerase-like"/>
    <property type="match status" value="1"/>
</dbReference>
<sequence length="270" mass="31764">MHKYGVGLRHTHFPFLEKEENLNHSEVEWFEALLENYMETKGRPYKMLEKVRADYPIAFHGVSLSIAADEDLNLDYMKKAKELYDQFEPFVTSDHMCWTGHAHSNLHNLLPFSYTQDNLDRIADKVMKAQDFYGREMTFENLSAYFTLKNSTMSEAEFLNNLANKTGCKILLDFNNVYVNAINQKFEAQDFFETIDSKNVSQIHLAGFSDLGTHLFDTHSHPVHQDVWKLFKKYCHKFNVPILLEWDEDIPDFPTLEKELLKSKEIYEQQ</sequence>
<dbReference type="Pfam" id="PF05114">
    <property type="entry name" value="MbnB_TglH_ChrH"/>
    <property type="match status" value="1"/>
</dbReference>
<dbReference type="Gene3D" id="3.20.20.150">
    <property type="entry name" value="Divalent-metal-dependent TIM barrel enzymes"/>
    <property type="match status" value="1"/>
</dbReference>
<dbReference type="NCBIfam" id="NF003818">
    <property type="entry name" value="PRK05409.1"/>
    <property type="match status" value="1"/>
</dbReference>
<dbReference type="Proteomes" id="UP000443582">
    <property type="component" value="Unassembled WGS sequence"/>
</dbReference>
<comment type="caution">
    <text evidence="1">The sequence shown here is derived from an EMBL/GenBank/DDBJ whole genome shotgun (WGS) entry which is preliminary data.</text>
</comment>
<keyword evidence="2" id="KW-1185">Reference proteome</keyword>
<proteinExistence type="predicted"/>
<reference evidence="2" key="1">
    <citation type="journal article" date="2019" name="Int. J. Syst. Evol. Microbiol.">
        <title>Halobacteriovorax valvorus sp. nov., a novel prokaryotic predator isolated from coastal seawater of China.</title>
        <authorList>
            <person name="Chen M.-X."/>
        </authorList>
    </citation>
    <scope>NUCLEOTIDE SEQUENCE [LARGE SCALE GENOMIC DNA]</scope>
    <source>
        <strain evidence="2">BL9</strain>
    </source>
</reference>
<dbReference type="PANTHER" id="PTHR42194:SF1">
    <property type="entry name" value="UPF0276 PROTEIN HI_1600"/>
    <property type="match status" value="1"/>
</dbReference>
<protein>
    <submittedName>
        <fullName evidence="1">DUF692 domain-containing protein</fullName>
    </submittedName>
</protein>
<dbReference type="InterPro" id="IPR007801">
    <property type="entry name" value="MbnB/TglH/ChrH"/>
</dbReference>
<name>A0ABY0IFX7_9BACT</name>
<evidence type="ECO:0000313" key="2">
    <source>
        <dbReference type="Proteomes" id="UP000443582"/>
    </source>
</evidence>
<dbReference type="InterPro" id="IPR036237">
    <property type="entry name" value="Xyl_isomerase-like_sf"/>
</dbReference>
<dbReference type="RefSeq" id="WP_115361657.1">
    <property type="nucleotide sequence ID" value="NZ_QDKL01000002.1"/>
</dbReference>
<evidence type="ECO:0000313" key="1">
    <source>
        <dbReference type="EMBL" id="RZF21850.1"/>
    </source>
</evidence>
<gene>
    <name evidence="1" type="ORF">DAY19_09175</name>
</gene>
<accession>A0ABY0IFX7</accession>
<organism evidence="1 2">
    <name type="scientific">Halobacteriovorax vibrionivorans</name>
    <dbReference type="NCBI Taxonomy" id="2152716"/>
    <lineage>
        <taxon>Bacteria</taxon>
        <taxon>Pseudomonadati</taxon>
        <taxon>Bdellovibrionota</taxon>
        <taxon>Bacteriovoracia</taxon>
        <taxon>Bacteriovoracales</taxon>
        <taxon>Halobacteriovoraceae</taxon>
        <taxon>Halobacteriovorax</taxon>
    </lineage>
</organism>
<dbReference type="PANTHER" id="PTHR42194">
    <property type="entry name" value="UPF0276 PROTEIN HI_1600"/>
    <property type="match status" value="1"/>
</dbReference>